<dbReference type="Proteomes" id="UP001163835">
    <property type="component" value="Unassembled WGS sequence"/>
</dbReference>
<protein>
    <submittedName>
        <fullName evidence="1">Uncharacterized protein</fullName>
    </submittedName>
</protein>
<accession>A0ACC1U8L9</accession>
<dbReference type="EMBL" id="MU794997">
    <property type="protein sequence ID" value="KAJ3813289.1"/>
    <property type="molecule type" value="Genomic_DNA"/>
</dbReference>
<evidence type="ECO:0000313" key="1">
    <source>
        <dbReference type="EMBL" id="KAJ3813289.1"/>
    </source>
</evidence>
<gene>
    <name evidence="1" type="ORF">F5876DRAFT_63261</name>
</gene>
<proteinExistence type="predicted"/>
<organism evidence="1 2">
    <name type="scientific">Lentinula aff. lateritia</name>
    <dbReference type="NCBI Taxonomy" id="2804960"/>
    <lineage>
        <taxon>Eukaryota</taxon>
        <taxon>Fungi</taxon>
        <taxon>Dikarya</taxon>
        <taxon>Basidiomycota</taxon>
        <taxon>Agaricomycotina</taxon>
        <taxon>Agaricomycetes</taxon>
        <taxon>Agaricomycetidae</taxon>
        <taxon>Agaricales</taxon>
        <taxon>Marasmiineae</taxon>
        <taxon>Omphalotaceae</taxon>
        <taxon>Lentinula</taxon>
    </lineage>
</organism>
<name>A0ACC1U8L9_9AGAR</name>
<comment type="caution">
    <text evidence="1">The sequence shown here is derived from an EMBL/GenBank/DDBJ whole genome shotgun (WGS) entry which is preliminary data.</text>
</comment>
<reference evidence="1" key="1">
    <citation type="submission" date="2022-09" db="EMBL/GenBank/DDBJ databases">
        <title>A Global Phylogenomic Analysis of the Shiitake Genus Lentinula.</title>
        <authorList>
            <consortium name="DOE Joint Genome Institute"/>
            <person name="Sierra-Patev S."/>
            <person name="Min B."/>
            <person name="Naranjo-Ortiz M."/>
            <person name="Looney B."/>
            <person name="Konkel Z."/>
            <person name="Slot J.C."/>
            <person name="Sakamoto Y."/>
            <person name="Steenwyk J.L."/>
            <person name="Rokas A."/>
            <person name="Carro J."/>
            <person name="Camarero S."/>
            <person name="Ferreira P."/>
            <person name="Molpeceres G."/>
            <person name="Ruiz-Duenas F.J."/>
            <person name="Serrano A."/>
            <person name="Henrissat B."/>
            <person name="Drula E."/>
            <person name="Hughes K.W."/>
            <person name="Mata J.L."/>
            <person name="Ishikawa N.K."/>
            <person name="Vargas-Isla R."/>
            <person name="Ushijima S."/>
            <person name="Smith C.A."/>
            <person name="Ahrendt S."/>
            <person name="Andreopoulos W."/>
            <person name="He G."/>
            <person name="Labutti K."/>
            <person name="Lipzen A."/>
            <person name="Ng V."/>
            <person name="Riley R."/>
            <person name="Sandor L."/>
            <person name="Barry K."/>
            <person name="Martinez A.T."/>
            <person name="Xiao Y."/>
            <person name="Gibbons J.G."/>
            <person name="Terashima K."/>
            <person name="Grigoriev I.V."/>
            <person name="Hibbett D.S."/>
        </authorList>
    </citation>
    <scope>NUCLEOTIDE SEQUENCE</scope>
    <source>
        <strain evidence="1">TMI1499</strain>
    </source>
</reference>
<sequence length="242" mass="27378">MSFRKNFQAFLLTGACFSSIFLTVTLYKLLSKLSPSNPTSAFNFLSAQTTSVSSYSLKGDDFPHFVPMELPPAILMAIEESVHYSLTDPEAEKEWLYNSPWGTGSYRIDSDPTNRAFFVAMFHQLHCLRRMRAYFTSGDAEGPGHVQHCLSFLRLSILCQADTTIEQGDFMKRNFSLQQPGSTHVCRDWDYIYDKIGNNWLQWYCYTKVNNILGTVPASAIYPIVHQANGETNSARGSIVVH</sequence>
<keyword evidence="2" id="KW-1185">Reference proteome</keyword>
<evidence type="ECO:0000313" key="2">
    <source>
        <dbReference type="Proteomes" id="UP001163835"/>
    </source>
</evidence>